<reference evidence="2" key="1">
    <citation type="journal article" date="2014" name="BMC Genomics">
        <title>The genome sequence of the biocontrol fungus Metarhizium anisopliae and comparative genomics of Metarhizium species.</title>
        <authorList>
            <person name="Pattemore J.A."/>
            <person name="Hane J.K."/>
            <person name="Williams A.H."/>
            <person name="Wilson B.A."/>
            <person name="Stodart B.J."/>
            <person name="Ash G.J."/>
        </authorList>
    </citation>
    <scope>NUCLEOTIDE SEQUENCE [LARGE SCALE GENOMIC DNA]</scope>
    <source>
        <strain evidence="2">BRIP 53293</strain>
    </source>
</reference>
<protein>
    <submittedName>
        <fullName evidence="1">Uncharacterized protein</fullName>
    </submittedName>
</protein>
<sequence length="812" mass="93041">MTPFDPKKDDGLPEPVDIDVMLELTLQFMPIAEPPCECADCVNGFYTVKAQSKFGLVYRYRLSDEDAERRVLLAVKKMGDLQRALTGRLDVFADILMSRWIKQSQAKREALLKEAAPDLEEKQWLLPRYSLLRPQCYLLGRSQKGRRGLLLPWLNVEVLTTNPTVLFALLHYRTAYSPQHWAAFDSQQLALSWAVGLLEVDFSPKCVVMYGQKYGSLVDWQKDAAHRADILGFPRASLVLEAQAYLMEVLHNIVTKILKCVDNSQPPRINKWRNLISNAAFRETGVVEFWSPYTNQAFSPPPQFDSKYLVSLAETRLHAMEDHLWHLQCDTAYMRRYLKIMFTTGIFKSSDFHQSQMLVKRIQLEVLARGRFRDSVYPGAALPIDYDRALGGLEFFLVNQIYFRVAYLQNLLPLVPGLQKHWSCKPYAQPHLPYIGTARRKTPVDTQESFNNDRLDWCLDKLLANPDDPTAFDPATLFAMLQEHLLNNPSERNRLDEVTYQTLSDFATCHEMLMAVLFHRPLNTNGPADYLKTLEERHSCVLALRLRKNDDAECCRDRQNIGKSLLKTFSPANAPAGPKTPAWLAKSQQLRADLETFWESIRRTLRKEFKDCDLSPAEADDLLKVISVNLSDQYRQDKQREDNEVLAAIHERNRPQPVTKFFNGAETCSTTATIIPRLEKTKTRGTPKPPSVDDETPDVQAETTAVINIATIKVAKQWLDVFHLMFPDKDGAAKDVTWDRFVHAMADAGFTARNNGGSHVSFKQRDGEGRIVFHRPHPVPKIDPVMLRVMAQRMAKRFGWRRELFVLRDDAT</sequence>
<dbReference type="OrthoDB" id="4957130at2759"/>
<accession>A0A0D9NTW8</accession>
<dbReference type="STRING" id="1291518.A0A0D9NTW8"/>
<dbReference type="GO" id="GO:0003729">
    <property type="term" value="F:mRNA binding"/>
    <property type="evidence" value="ECO:0007669"/>
    <property type="project" value="InterPro"/>
</dbReference>
<dbReference type="AlphaFoldDB" id="A0A0D9NTW8"/>
<dbReference type="InterPro" id="IPR012933">
    <property type="entry name" value="HicA_mRNA_interferase"/>
</dbReference>
<gene>
    <name evidence="1" type="ORF">H634G_08455</name>
</gene>
<organism evidence="1 2">
    <name type="scientific">Metarhizium anisopliae BRIP 53293</name>
    <dbReference type="NCBI Taxonomy" id="1291518"/>
    <lineage>
        <taxon>Eukaryota</taxon>
        <taxon>Fungi</taxon>
        <taxon>Dikarya</taxon>
        <taxon>Ascomycota</taxon>
        <taxon>Pezizomycotina</taxon>
        <taxon>Sordariomycetes</taxon>
        <taxon>Hypocreomycetidae</taxon>
        <taxon>Hypocreales</taxon>
        <taxon>Clavicipitaceae</taxon>
        <taxon>Metarhizium</taxon>
    </lineage>
</organism>
<proteinExistence type="predicted"/>
<dbReference type="Pfam" id="PF07927">
    <property type="entry name" value="HicA_toxin"/>
    <property type="match status" value="1"/>
</dbReference>
<evidence type="ECO:0000313" key="1">
    <source>
        <dbReference type="EMBL" id="KJK76050.1"/>
    </source>
</evidence>
<dbReference type="Proteomes" id="UP000054544">
    <property type="component" value="Unassembled WGS sequence"/>
</dbReference>
<dbReference type="PANTHER" id="PTHR40788:SF2">
    <property type="entry name" value="CLR5 DOMAIN-CONTAINING PROTEIN"/>
    <property type="match status" value="1"/>
</dbReference>
<name>A0A0D9NTW8_METAN</name>
<dbReference type="EMBL" id="KE384747">
    <property type="protein sequence ID" value="KJK76050.1"/>
    <property type="molecule type" value="Genomic_DNA"/>
</dbReference>
<dbReference type="PANTHER" id="PTHR40788">
    <property type="entry name" value="CLR5 DOMAIN-CONTAINING PROTEIN-RELATED"/>
    <property type="match status" value="1"/>
</dbReference>
<keyword evidence="2" id="KW-1185">Reference proteome</keyword>
<evidence type="ECO:0000313" key="2">
    <source>
        <dbReference type="Proteomes" id="UP000054544"/>
    </source>
</evidence>